<dbReference type="Pfam" id="PF00005">
    <property type="entry name" value="ABC_tran"/>
    <property type="match status" value="1"/>
</dbReference>
<dbReference type="PANTHER" id="PTHR42939">
    <property type="entry name" value="ABC TRANSPORTER ATP-BINDING PROTEIN ALBC-RELATED"/>
    <property type="match status" value="1"/>
</dbReference>
<dbReference type="InterPro" id="IPR027417">
    <property type="entry name" value="P-loop_NTPase"/>
</dbReference>
<protein>
    <submittedName>
        <fullName evidence="5">ABC transporter ATP-binding protein</fullName>
    </submittedName>
</protein>
<dbReference type="GO" id="GO:0005524">
    <property type="term" value="F:ATP binding"/>
    <property type="evidence" value="ECO:0007669"/>
    <property type="project" value="UniProtKB-KW"/>
</dbReference>
<dbReference type="PANTHER" id="PTHR42939:SF1">
    <property type="entry name" value="ABC TRANSPORTER ATP-BINDING PROTEIN ALBC-RELATED"/>
    <property type="match status" value="1"/>
</dbReference>
<keyword evidence="3 5" id="KW-0067">ATP-binding</keyword>
<keyword evidence="1" id="KW-0813">Transport</keyword>
<evidence type="ECO:0000313" key="5">
    <source>
        <dbReference type="EMBL" id="KAA1194370.1"/>
    </source>
</evidence>
<dbReference type="InterPro" id="IPR003439">
    <property type="entry name" value="ABC_transporter-like_ATP-bd"/>
</dbReference>
<keyword evidence="6" id="KW-1185">Reference proteome</keyword>
<dbReference type="EMBL" id="VTUX01000001">
    <property type="protein sequence ID" value="KAA1194370.1"/>
    <property type="molecule type" value="Genomic_DNA"/>
</dbReference>
<dbReference type="GO" id="GO:0016887">
    <property type="term" value="F:ATP hydrolysis activity"/>
    <property type="evidence" value="ECO:0007669"/>
    <property type="project" value="InterPro"/>
</dbReference>
<proteinExistence type="predicted"/>
<evidence type="ECO:0000256" key="3">
    <source>
        <dbReference type="ARBA" id="ARBA00022840"/>
    </source>
</evidence>
<sequence length="285" mass="31367">MSNLVEVRGLSRSFGDLRAVDNIDFTVPSGCVLGLIGPNGAGKTTLLRSLLGLSAYQGEVQVLGKDPRSQRAQLMEEVCFIADTAVLPRWMKVSEVLDYAAGVHPRFSRDRAEALLRDTEVQLSRRIRDLSKGMMVQVHLALVMAIDARLLVLDEPTLGLDILFRKRFYEQLIGDYFDQERTIIISTHQVDEVQHILTDVMFLNHGKRVLACSMEQIEAQFVQLNAVGENAVKAEGIPHLGAHSILGGKAIIYEGIDRASLAPLGELRTPSVADLFVAMMGGDQS</sequence>
<evidence type="ECO:0000313" key="6">
    <source>
        <dbReference type="Proteomes" id="UP000323708"/>
    </source>
</evidence>
<dbReference type="AlphaFoldDB" id="A0A5B0X4P5"/>
<name>A0A5B0X4P5_9GAMM</name>
<evidence type="ECO:0000256" key="2">
    <source>
        <dbReference type="ARBA" id="ARBA00022741"/>
    </source>
</evidence>
<dbReference type="SUPFAM" id="SSF52540">
    <property type="entry name" value="P-loop containing nucleoside triphosphate hydrolases"/>
    <property type="match status" value="1"/>
</dbReference>
<dbReference type="RefSeq" id="WP_149609839.1">
    <property type="nucleotide sequence ID" value="NZ_VTUX01000001.1"/>
</dbReference>
<evidence type="ECO:0000259" key="4">
    <source>
        <dbReference type="PROSITE" id="PS50893"/>
    </source>
</evidence>
<dbReference type="CDD" id="cd03230">
    <property type="entry name" value="ABC_DR_subfamily_A"/>
    <property type="match status" value="1"/>
</dbReference>
<dbReference type="InterPro" id="IPR003593">
    <property type="entry name" value="AAA+_ATPase"/>
</dbReference>
<gene>
    <name evidence="5" type="ORF">F0M18_02770</name>
</gene>
<dbReference type="SMART" id="SM00382">
    <property type="entry name" value="AAA"/>
    <property type="match status" value="1"/>
</dbReference>
<comment type="caution">
    <text evidence="5">The sequence shown here is derived from an EMBL/GenBank/DDBJ whole genome shotgun (WGS) entry which is preliminary data.</text>
</comment>
<dbReference type="Proteomes" id="UP000323708">
    <property type="component" value="Unassembled WGS sequence"/>
</dbReference>
<dbReference type="InterPro" id="IPR051782">
    <property type="entry name" value="ABC_Transporter_VariousFunc"/>
</dbReference>
<evidence type="ECO:0000256" key="1">
    <source>
        <dbReference type="ARBA" id="ARBA00022448"/>
    </source>
</evidence>
<dbReference type="PROSITE" id="PS50893">
    <property type="entry name" value="ABC_TRANSPORTER_2"/>
    <property type="match status" value="1"/>
</dbReference>
<organism evidence="5 6">
    <name type="scientific">Pseudohalioglobus sediminis</name>
    <dbReference type="NCBI Taxonomy" id="2606449"/>
    <lineage>
        <taxon>Bacteria</taxon>
        <taxon>Pseudomonadati</taxon>
        <taxon>Pseudomonadota</taxon>
        <taxon>Gammaproteobacteria</taxon>
        <taxon>Cellvibrionales</taxon>
        <taxon>Halieaceae</taxon>
        <taxon>Pseudohalioglobus</taxon>
    </lineage>
</organism>
<keyword evidence="2" id="KW-0547">Nucleotide-binding</keyword>
<accession>A0A5B0X4P5</accession>
<feature type="domain" description="ABC transporter" evidence="4">
    <location>
        <begin position="5"/>
        <end position="230"/>
    </location>
</feature>
<dbReference type="Gene3D" id="3.40.50.300">
    <property type="entry name" value="P-loop containing nucleotide triphosphate hydrolases"/>
    <property type="match status" value="1"/>
</dbReference>
<reference evidence="5 6" key="1">
    <citation type="submission" date="2019-09" db="EMBL/GenBank/DDBJ databases">
        <authorList>
            <person name="Chen X.-Y."/>
        </authorList>
    </citation>
    <scope>NUCLEOTIDE SEQUENCE [LARGE SCALE GENOMIC DNA]</scope>
    <source>
        <strain evidence="5 6">NY5</strain>
    </source>
</reference>